<sequence>MVLSSRIFNTHVIVSFFLLISCSMTYGTESDIACLKSVHESLKDPNNYLENWKFDNIEEGFICQFTGVECLHPNENRVSNLKLSNMGLKGEFPQGIRNCTSLTGLDFSLNSLSKTISDDISILVNFVLTLDPSSNDFPGSIPVSLSNCTYLNSLKLDQNQLAGQIPPEFASLTRLKTFSVSNYLLSGPVPNFKPSLIPEESFANNSALCGRPLKACTTSSKTNTAVIAGAAVGGVTLAALVVAVGSCLIYAPCFTQEKGKDPEGNS</sequence>
<organism evidence="1 2">
    <name type="scientific">Trifolium pratense</name>
    <name type="common">Red clover</name>
    <dbReference type="NCBI Taxonomy" id="57577"/>
    <lineage>
        <taxon>Eukaryota</taxon>
        <taxon>Viridiplantae</taxon>
        <taxon>Streptophyta</taxon>
        <taxon>Embryophyta</taxon>
        <taxon>Tracheophyta</taxon>
        <taxon>Spermatophyta</taxon>
        <taxon>Magnoliopsida</taxon>
        <taxon>eudicotyledons</taxon>
        <taxon>Gunneridae</taxon>
        <taxon>Pentapetalae</taxon>
        <taxon>rosids</taxon>
        <taxon>fabids</taxon>
        <taxon>Fabales</taxon>
        <taxon>Fabaceae</taxon>
        <taxon>Papilionoideae</taxon>
        <taxon>50 kb inversion clade</taxon>
        <taxon>NPAAA clade</taxon>
        <taxon>Hologalegina</taxon>
        <taxon>IRL clade</taxon>
        <taxon>Trifolieae</taxon>
        <taxon>Trifolium</taxon>
    </lineage>
</organism>
<gene>
    <name evidence="1" type="ORF">MILVUS5_LOCUS14528</name>
</gene>
<proteinExistence type="predicted"/>
<evidence type="ECO:0000313" key="1">
    <source>
        <dbReference type="EMBL" id="CAJ2645675.1"/>
    </source>
</evidence>
<evidence type="ECO:0000313" key="2">
    <source>
        <dbReference type="Proteomes" id="UP001177021"/>
    </source>
</evidence>
<reference evidence="1" key="1">
    <citation type="submission" date="2023-10" db="EMBL/GenBank/DDBJ databases">
        <authorList>
            <person name="Rodriguez Cubillos JULIANA M."/>
            <person name="De Vega J."/>
        </authorList>
    </citation>
    <scope>NUCLEOTIDE SEQUENCE</scope>
</reference>
<comment type="caution">
    <text evidence="1">The sequence shown here is derived from an EMBL/GenBank/DDBJ whole genome shotgun (WGS) entry which is preliminary data.</text>
</comment>
<protein>
    <submittedName>
        <fullName evidence="1">Uncharacterized protein</fullName>
    </submittedName>
</protein>
<name>A0ACB0JNV2_TRIPR</name>
<dbReference type="EMBL" id="CASHSV030000098">
    <property type="protein sequence ID" value="CAJ2645675.1"/>
    <property type="molecule type" value="Genomic_DNA"/>
</dbReference>
<accession>A0ACB0JNV2</accession>
<keyword evidence="2" id="KW-1185">Reference proteome</keyword>
<dbReference type="Proteomes" id="UP001177021">
    <property type="component" value="Unassembled WGS sequence"/>
</dbReference>